<evidence type="ECO:0000256" key="3">
    <source>
        <dbReference type="ARBA" id="ARBA00018111"/>
    </source>
</evidence>
<gene>
    <name evidence="5" type="primary">recX</name>
    <name evidence="8" type="ORF">KHM83_02375</name>
</gene>
<evidence type="ECO:0000256" key="4">
    <source>
        <dbReference type="ARBA" id="ARBA00022490"/>
    </source>
</evidence>
<dbReference type="EMBL" id="JAHBCL010000003">
    <property type="protein sequence ID" value="MBS7525521.1"/>
    <property type="molecule type" value="Genomic_DNA"/>
</dbReference>
<accession>A0ABS5PKI0</accession>
<dbReference type="Gene3D" id="1.10.10.10">
    <property type="entry name" value="Winged helix-like DNA-binding domain superfamily/Winged helix DNA-binding domain"/>
    <property type="match status" value="2"/>
</dbReference>
<feature type="domain" description="RecX second three-helical" evidence="6">
    <location>
        <begin position="55"/>
        <end position="93"/>
    </location>
</feature>
<dbReference type="PANTHER" id="PTHR33602">
    <property type="entry name" value="REGULATORY PROTEIN RECX FAMILY PROTEIN"/>
    <property type="match status" value="1"/>
</dbReference>
<comment type="caution">
    <text evidence="8">The sequence shown here is derived from an EMBL/GenBank/DDBJ whole genome shotgun (WGS) entry which is preliminary data.</text>
</comment>
<proteinExistence type="inferred from homology"/>
<comment type="similarity">
    <text evidence="2 5">Belongs to the RecX family.</text>
</comment>
<comment type="subcellular location">
    <subcellularLocation>
        <location evidence="1 5">Cytoplasm</location>
    </subcellularLocation>
</comment>
<dbReference type="InterPro" id="IPR053924">
    <property type="entry name" value="RecX_HTH_2nd"/>
</dbReference>
<feature type="domain" description="RecX first three-helical" evidence="7">
    <location>
        <begin position="9"/>
        <end position="48"/>
    </location>
</feature>
<evidence type="ECO:0000313" key="8">
    <source>
        <dbReference type="EMBL" id="MBS7525521.1"/>
    </source>
</evidence>
<protein>
    <recommendedName>
        <fullName evidence="3 5">Regulatory protein RecX</fullName>
    </recommendedName>
</protein>
<dbReference type="InterPro" id="IPR003783">
    <property type="entry name" value="Regulatory_RecX"/>
</dbReference>
<evidence type="ECO:0000259" key="6">
    <source>
        <dbReference type="Pfam" id="PF02631"/>
    </source>
</evidence>
<reference evidence="8 9" key="1">
    <citation type="submission" date="2021-05" db="EMBL/GenBank/DDBJ databases">
        <title>Fusibacter ferrireducens sp. nov., an anaerobic, sulfur- and Fe-reducing bacterium isolated from the mangrove sediment.</title>
        <authorList>
            <person name="Qiu D."/>
        </authorList>
    </citation>
    <scope>NUCLEOTIDE SEQUENCE [LARGE SCALE GENOMIC DNA]</scope>
    <source>
        <strain evidence="8 9">DSM 12116</strain>
    </source>
</reference>
<dbReference type="Pfam" id="PF02631">
    <property type="entry name" value="RecX_HTH2"/>
    <property type="match status" value="1"/>
</dbReference>
<dbReference type="HAMAP" id="MF_01114">
    <property type="entry name" value="RecX"/>
    <property type="match status" value="1"/>
</dbReference>
<dbReference type="Proteomes" id="UP000746471">
    <property type="component" value="Unassembled WGS sequence"/>
</dbReference>
<evidence type="ECO:0000256" key="1">
    <source>
        <dbReference type="ARBA" id="ARBA00004496"/>
    </source>
</evidence>
<organism evidence="8 9">
    <name type="scientific">Fusibacter paucivorans</name>
    <dbReference type="NCBI Taxonomy" id="76009"/>
    <lineage>
        <taxon>Bacteria</taxon>
        <taxon>Bacillati</taxon>
        <taxon>Bacillota</taxon>
        <taxon>Clostridia</taxon>
        <taxon>Eubacteriales</taxon>
        <taxon>Eubacteriales Family XII. Incertae Sedis</taxon>
        <taxon>Fusibacter</taxon>
    </lineage>
</organism>
<dbReference type="PANTHER" id="PTHR33602:SF1">
    <property type="entry name" value="REGULATORY PROTEIN RECX FAMILY PROTEIN"/>
    <property type="match status" value="1"/>
</dbReference>
<evidence type="ECO:0000256" key="2">
    <source>
        <dbReference type="ARBA" id="ARBA00009695"/>
    </source>
</evidence>
<dbReference type="InterPro" id="IPR036388">
    <property type="entry name" value="WH-like_DNA-bd_sf"/>
</dbReference>
<dbReference type="RefSeq" id="WP_213235310.1">
    <property type="nucleotide sequence ID" value="NZ_JAHBCL010000003.1"/>
</dbReference>
<keyword evidence="4 5" id="KW-0963">Cytoplasm</keyword>
<comment type="function">
    <text evidence="5">Modulates RecA activity.</text>
</comment>
<evidence type="ECO:0000259" key="7">
    <source>
        <dbReference type="Pfam" id="PF21982"/>
    </source>
</evidence>
<dbReference type="InterPro" id="IPR053926">
    <property type="entry name" value="RecX_HTH_1st"/>
</dbReference>
<sequence length="171" mass="19848">MRMTPLEKCMNDAYGILTRQDRTIAVMREKLAGKNHEDDIIAATLERLIEQKLLDDVAYAVQYMRSHRYRHGDYRMRQMLLQKGVSDVDYQQAKAILADEDDFETAAVIDTLIRKKCEQIALDREQYESDYAYRQKTSAKIMRFLAGRGFDLSAVRDGLRRVLSSDGIDED</sequence>
<name>A0ABS5PKI0_9FIRM</name>
<evidence type="ECO:0000256" key="5">
    <source>
        <dbReference type="HAMAP-Rule" id="MF_01114"/>
    </source>
</evidence>
<evidence type="ECO:0000313" key="9">
    <source>
        <dbReference type="Proteomes" id="UP000746471"/>
    </source>
</evidence>
<keyword evidence="9" id="KW-1185">Reference proteome</keyword>
<dbReference type="Pfam" id="PF21982">
    <property type="entry name" value="RecX_HTH1"/>
    <property type="match status" value="1"/>
</dbReference>